<evidence type="ECO:0000313" key="1">
    <source>
        <dbReference type="EMBL" id="KAF0765789.1"/>
    </source>
</evidence>
<sequence length="202" mass="23214">MSLPTTYATSCEIHSASEIYPYHLVLYRDCDVVLQPNKVNDRTKTQKHREIVKKYTDKYPEVYWKAVKRYNNANNITNNLCTVVKNLKSLSEQIHPNLNTLHSENLTWLNEIAILTPKNNTPASINDSLLDQLPTEMEKYPSVDSVVELEDDHLDLVYGLDPVIITDKACFYLSSDNSFKSQNCRHCLYHFRVQTSGIAVTC</sequence>
<feature type="non-terminal residue" evidence="1">
    <location>
        <position position="202"/>
    </location>
</feature>
<keyword evidence="1" id="KW-0378">Hydrolase</keyword>
<comment type="caution">
    <text evidence="1">The sequence shown here is derived from an EMBL/GenBank/DDBJ whole genome shotgun (WGS) entry which is preliminary data.</text>
</comment>
<keyword evidence="1" id="KW-0547">Nucleotide-binding</keyword>
<organism evidence="1 2">
    <name type="scientific">Aphis craccivora</name>
    <name type="common">Cowpea aphid</name>
    <dbReference type="NCBI Taxonomy" id="307492"/>
    <lineage>
        <taxon>Eukaryota</taxon>
        <taxon>Metazoa</taxon>
        <taxon>Ecdysozoa</taxon>
        <taxon>Arthropoda</taxon>
        <taxon>Hexapoda</taxon>
        <taxon>Insecta</taxon>
        <taxon>Pterygota</taxon>
        <taxon>Neoptera</taxon>
        <taxon>Paraneoptera</taxon>
        <taxon>Hemiptera</taxon>
        <taxon>Sternorrhyncha</taxon>
        <taxon>Aphidomorpha</taxon>
        <taxon>Aphidoidea</taxon>
        <taxon>Aphididae</taxon>
        <taxon>Aphidini</taxon>
        <taxon>Aphis</taxon>
        <taxon>Aphis</taxon>
    </lineage>
</organism>
<reference evidence="1 2" key="1">
    <citation type="submission" date="2019-08" db="EMBL/GenBank/DDBJ databases">
        <title>Whole genome of Aphis craccivora.</title>
        <authorList>
            <person name="Voronova N.V."/>
            <person name="Shulinski R.S."/>
            <person name="Bandarenka Y.V."/>
            <person name="Zhorov D.G."/>
            <person name="Warner D."/>
        </authorList>
    </citation>
    <scope>NUCLEOTIDE SEQUENCE [LARGE SCALE GENOMIC DNA]</scope>
    <source>
        <strain evidence="1">180601</strain>
        <tissue evidence="1">Whole Body</tissue>
    </source>
</reference>
<keyword evidence="1" id="KW-0067">ATP-binding</keyword>
<dbReference type="EMBL" id="VUJU01001323">
    <property type="protein sequence ID" value="KAF0765789.1"/>
    <property type="molecule type" value="Genomic_DNA"/>
</dbReference>
<name>A0A6G0Z5L7_APHCR</name>
<gene>
    <name evidence="1" type="ORF">FWK35_00008792</name>
</gene>
<dbReference type="AlphaFoldDB" id="A0A6G0Z5L7"/>
<evidence type="ECO:0000313" key="2">
    <source>
        <dbReference type="Proteomes" id="UP000478052"/>
    </source>
</evidence>
<proteinExistence type="predicted"/>
<keyword evidence="1" id="KW-0347">Helicase</keyword>
<accession>A0A6G0Z5L7</accession>
<dbReference type="GO" id="GO:0004386">
    <property type="term" value="F:helicase activity"/>
    <property type="evidence" value="ECO:0007669"/>
    <property type="project" value="UniProtKB-KW"/>
</dbReference>
<keyword evidence="2" id="KW-1185">Reference proteome</keyword>
<dbReference type="Proteomes" id="UP000478052">
    <property type="component" value="Unassembled WGS sequence"/>
</dbReference>
<protein>
    <submittedName>
        <fullName evidence="1">ATP-dependent DNA helicase</fullName>
    </submittedName>
</protein>
<dbReference type="OrthoDB" id="272985at2759"/>